<keyword evidence="4 11" id="KW-0337">GPI-anchor biosynthesis</keyword>
<comment type="pathway">
    <text evidence="2 11">Glycolipid biosynthesis; glycosylphosphatidylinositol-anchor biosynthesis.</text>
</comment>
<dbReference type="GO" id="GO:0004376">
    <property type="term" value="F:GPI mannosyltransferase activity"/>
    <property type="evidence" value="ECO:0007669"/>
    <property type="project" value="InterPro"/>
</dbReference>
<keyword evidence="10 11" id="KW-0472">Membrane</keyword>
<name>A0A0C9RLP9_9HYME</name>
<gene>
    <name evidence="12" type="primary">Pigv</name>
    <name evidence="12" type="ORF">g.60449</name>
</gene>
<evidence type="ECO:0000256" key="3">
    <source>
        <dbReference type="ARBA" id="ARBA00008698"/>
    </source>
</evidence>
<proteinExistence type="inferred from homology"/>
<comment type="similarity">
    <text evidence="3 11">Belongs to the PIGV family.</text>
</comment>
<organism evidence="12">
    <name type="scientific">Fopius arisanus</name>
    <dbReference type="NCBI Taxonomy" id="64838"/>
    <lineage>
        <taxon>Eukaryota</taxon>
        <taxon>Metazoa</taxon>
        <taxon>Ecdysozoa</taxon>
        <taxon>Arthropoda</taxon>
        <taxon>Hexapoda</taxon>
        <taxon>Insecta</taxon>
        <taxon>Pterygota</taxon>
        <taxon>Neoptera</taxon>
        <taxon>Endopterygota</taxon>
        <taxon>Hymenoptera</taxon>
        <taxon>Apocrita</taxon>
        <taxon>Ichneumonoidea</taxon>
        <taxon>Braconidae</taxon>
        <taxon>Opiinae</taxon>
        <taxon>Fopius</taxon>
    </lineage>
</organism>
<feature type="transmembrane region" description="Helical" evidence="11">
    <location>
        <begin position="236"/>
        <end position="262"/>
    </location>
</feature>
<dbReference type="GO" id="GO:0005789">
    <property type="term" value="C:endoplasmic reticulum membrane"/>
    <property type="evidence" value="ECO:0007669"/>
    <property type="project" value="UniProtKB-SubCell"/>
</dbReference>
<evidence type="ECO:0000256" key="7">
    <source>
        <dbReference type="ARBA" id="ARBA00022692"/>
    </source>
</evidence>
<sequence>MPYLRSKILRFSIITRLSIIALQLFFNAICPDHVADAFKSPQNPEEKISNFDRLISFLLTGLTHWDSEYYLHIAKYGYTYENTLAFFPLYPMTIRASAIVLKKILFFLNYQSVITISAVAINFFCFIKSSLILYDLTSVLTNKKMAYRSAILFCISPASIFFTAAYTESMFSYLTFHSMLAAVKNDRFASIPIGLSSLLRSNGLINVGFPLFTSLRDLIHRFSVLKAKSFTKLSKLIAGLKISISCLSQMFSTISLSIAPFLLLQTYYYVLFCAESANSTFILPHVKKFGDDNGLVMPGGEIPSWCYDKIPSAYSYIQKKYWNVGFLNYYDLKQIPNFILAFPIIFMMSKCIFGYFRENWGEIVSLRVFRLDFEREKSKEKNYPVLMFPFIVHGLFLTVFCIFFVHIQVSTRLLGSASPLLYWYSSILMSEGERNDWNDKDEGKIYHKVFFKSKRWTTVEKFVIGYFLGYTVLGTFMYSNFLPWT</sequence>
<dbReference type="UniPathway" id="UPA00196"/>
<evidence type="ECO:0000256" key="10">
    <source>
        <dbReference type="ARBA" id="ARBA00023136"/>
    </source>
</evidence>
<evidence type="ECO:0000313" key="12">
    <source>
        <dbReference type="EMBL" id="JAG84029.1"/>
    </source>
</evidence>
<feature type="transmembrane region" description="Helical" evidence="11">
    <location>
        <begin position="113"/>
        <end position="134"/>
    </location>
</feature>
<dbReference type="EC" id="2.4.1.-" evidence="11"/>
<comment type="subcellular location">
    <subcellularLocation>
        <location evidence="1 11">Endoplasmic reticulum membrane</location>
        <topology evidence="1 11">Multi-pass membrane protein</topology>
    </subcellularLocation>
</comment>
<evidence type="ECO:0000256" key="8">
    <source>
        <dbReference type="ARBA" id="ARBA00022824"/>
    </source>
</evidence>
<dbReference type="PANTHER" id="PTHR12468:SF2">
    <property type="entry name" value="GPI MANNOSYLTRANSFERASE 2"/>
    <property type="match status" value="1"/>
</dbReference>
<dbReference type="PANTHER" id="PTHR12468">
    <property type="entry name" value="GPI MANNOSYLTRANSFERASE 2"/>
    <property type="match status" value="1"/>
</dbReference>
<evidence type="ECO:0000256" key="9">
    <source>
        <dbReference type="ARBA" id="ARBA00022989"/>
    </source>
</evidence>
<evidence type="ECO:0000256" key="1">
    <source>
        <dbReference type="ARBA" id="ARBA00004477"/>
    </source>
</evidence>
<accession>A0A0C9RLP9</accession>
<feature type="transmembrane region" description="Helical" evidence="11">
    <location>
        <begin position="146"/>
        <end position="167"/>
    </location>
</feature>
<dbReference type="AlphaFoldDB" id="A0A0C9RLP9"/>
<feature type="transmembrane region" description="Helical" evidence="11">
    <location>
        <begin position="335"/>
        <end position="356"/>
    </location>
</feature>
<evidence type="ECO:0000256" key="11">
    <source>
        <dbReference type="RuleBase" id="RU363112"/>
    </source>
</evidence>
<dbReference type="InterPro" id="IPR007315">
    <property type="entry name" value="PIG-V/Gpi18"/>
</dbReference>
<keyword evidence="7 11" id="KW-0812">Transmembrane</keyword>
<dbReference type="EMBL" id="GBYB01014262">
    <property type="protein sequence ID" value="JAG84029.1"/>
    <property type="molecule type" value="Transcribed_RNA"/>
</dbReference>
<comment type="caution">
    <text evidence="11">Lacks conserved residue(s) required for the propagation of feature annotation.</text>
</comment>
<dbReference type="Pfam" id="PF04188">
    <property type="entry name" value="Mannosyl_trans2"/>
    <property type="match status" value="1"/>
</dbReference>
<evidence type="ECO:0000256" key="4">
    <source>
        <dbReference type="ARBA" id="ARBA00022502"/>
    </source>
</evidence>
<dbReference type="GO" id="GO:0000009">
    <property type="term" value="F:alpha-1,6-mannosyltransferase activity"/>
    <property type="evidence" value="ECO:0007669"/>
    <property type="project" value="InterPro"/>
</dbReference>
<evidence type="ECO:0000256" key="5">
    <source>
        <dbReference type="ARBA" id="ARBA00022676"/>
    </source>
</evidence>
<feature type="transmembrane region" description="Helical" evidence="11">
    <location>
        <begin position="462"/>
        <end position="481"/>
    </location>
</feature>
<feature type="transmembrane region" description="Helical" evidence="11">
    <location>
        <begin position="385"/>
        <end position="407"/>
    </location>
</feature>
<evidence type="ECO:0000256" key="2">
    <source>
        <dbReference type="ARBA" id="ARBA00004687"/>
    </source>
</evidence>
<dbReference type="GO" id="GO:0006506">
    <property type="term" value="P:GPI anchor biosynthetic process"/>
    <property type="evidence" value="ECO:0007669"/>
    <property type="project" value="UniProtKB-UniPathway"/>
</dbReference>
<keyword evidence="9 11" id="KW-1133">Transmembrane helix</keyword>
<keyword evidence="5 11" id="KW-0328">Glycosyltransferase</keyword>
<dbReference type="GO" id="GO:0031501">
    <property type="term" value="C:mannosyltransferase complex"/>
    <property type="evidence" value="ECO:0007669"/>
    <property type="project" value="TreeGrafter"/>
</dbReference>
<reference evidence="12" key="1">
    <citation type="submission" date="2015-01" db="EMBL/GenBank/DDBJ databases">
        <title>Transcriptome Assembly of Fopius arisanus.</title>
        <authorList>
            <person name="Geib S."/>
        </authorList>
    </citation>
    <scope>NUCLEOTIDE SEQUENCE</scope>
</reference>
<protein>
    <recommendedName>
        <fullName evidence="11">GPI mannosyltransferase 2</fullName>
        <ecNumber evidence="11">2.4.1.-</ecNumber>
    </recommendedName>
</protein>
<keyword evidence="8 11" id="KW-0256">Endoplasmic reticulum</keyword>
<evidence type="ECO:0000256" key="6">
    <source>
        <dbReference type="ARBA" id="ARBA00022679"/>
    </source>
</evidence>
<keyword evidence="6 11" id="KW-0808">Transferase</keyword>
<comment type="function">
    <text evidence="11">Mannosyltransferase involved in glycosylphosphatidylinositol-anchor biosynthesis.</text>
</comment>